<feature type="compositionally biased region" description="Low complexity" evidence="1">
    <location>
        <begin position="197"/>
        <end position="233"/>
    </location>
</feature>
<gene>
    <name evidence="3" type="ORF">L596_016793</name>
</gene>
<dbReference type="AlphaFoldDB" id="A0A4U5NJ11"/>
<dbReference type="PROSITE" id="PS51644">
    <property type="entry name" value="HTH_OST"/>
    <property type="match status" value="1"/>
</dbReference>
<dbReference type="OrthoDB" id="10052065at2759"/>
<reference evidence="3 4" key="1">
    <citation type="journal article" date="2015" name="Genome Biol.">
        <title>Comparative genomics of Steinernema reveals deeply conserved gene regulatory networks.</title>
        <authorList>
            <person name="Dillman A.R."/>
            <person name="Macchietto M."/>
            <person name="Porter C.F."/>
            <person name="Rogers A."/>
            <person name="Williams B."/>
            <person name="Antoshechkin I."/>
            <person name="Lee M.M."/>
            <person name="Goodwin Z."/>
            <person name="Lu X."/>
            <person name="Lewis E.E."/>
            <person name="Goodrich-Blair H."/>
            <person name="Stock S.P."/>
            <person name="Adams B.J."/>
            <person name="Sternberg P.W."/>
            <person name="Mortazavi A."/>
        </authorList>
    </citation>
    <scope>NUCLEOTIDE SEQUENCE [LARGE SCALE GENOMIC DNA]</scope>
    <source>
        <strain evidence="3 4">ALL</strain>
    </source>
</reference>
<sequence>MHSSPYRPSYFSVMAVASNEDFEKCLKDFKDKIRGSLIHAGNDGVWMDKLMSMYKNDWNEEVPVRKLGFRSPLELFTYVDDTVQIKPSIKDKFSIVIVPDKKTGHVTELVNLTTKKNNNKKKAGSTSSRGGPSRGRGGSTYGNSRFNNKSANYQTSYSSNQYQNGRQSSSSNPYNYDAYLNNGRQSHQSWSSAAEPGRGNRYQSGSQQRSSNYGSSASGSYGNSSYGSQNGYSEASPYPQRPASRSYGYNGSRDDYGGSSSSLRNDYGIYDKNNTNNKNNRQGYPTDYFDTAETDRSVMTSEIRPVRCCDCSQSEVSATHIRLISSTTISRLLTTLQRTDGTKTKKSASITATTKRTNGSSTSSRSTRRSGRLGRLRPANAPRTPPGLETKAPPPGIPAPRTPPGLPSKKSMSSPPGLEPKKQPADQQDQDDFTLVERGGSEAKMAMVEADDVCGAPFEVIVEYRSCKSPAGAPSDGAMILTRESFVALLEYHRSIDLDGLKEIFLETYDVPMNVKLLNSIFGTRARSLLSAIKQGLKDVVTVEEDRITVVVERAMAALVIEEEEEPKPEDAPVEVRPNEAPTIPFKVCAPLLNCVEDSSYLPYLS</sequence>
<organism evidence="3 4">
    <name type="scientific">Steinernema carpocapsae</name>
    <name type="common">Entomopathogenic nematode</name>
    <dbReference type="NCBI Taxonomy" id="34508"/>
    <lineage>
        <taxon>Eukaryota</taxon>
        <taxon>Metazoa</taxon>
        <taxon>Ecdysozoa</taxon>
        <taxon>Nematoda</taxon>
        <taxon>Chromadorea</taxon>
        <taxon>Rhabditida</taxon>
        <taxon>Tylenchina</taxon>
        <taxon>Panagrolaimomorpha</taxon>
        <taxon>Strongyloidoidea</taxon>
        <taxon>Steinernematidae</taxon>
        <taxon>Steinernema</taxon>
    </lineage>
</organism>
<feature type="compositionally biased region" description="Low complexity" evidence="1">
    <location>
        <begin position="347"/>
        <end position="365"/>
    </location>
</feature>
<feature type="compositionally biased region" description="Pro residues" evidence="1">
    <location>
        <begin position="392"/>
        <end position="406"/>
    </location>
</feature>
<protein>
    <recommendedName>
        <fullName evidence="2">HTH OST-type domain-containing protein</fullName>
    </recommendedName>
</protein>
<feature type="compositionally biased region" description="Polar residues" evidence="1">
    <location>
        <begin position="182"/>
        <end position="192"/>
    </location>
</feature>
<feature type="compositionally biased region" description="Low complexity" evidence="1">
    <location>
        <begin position="246"/>
        <end position="262"/>
    </location>
</feature>
<dbReference type="Proteomes" id="UP000298663">
    <property type="component" value="Unassembled WGS sequence"/>
</dbReference>
<dbReference type="InterPro" id="IPR041966">
    <property type="entry name" value="LOTUS-like"/>
</dbReference>
<evidence type="ECO:0000313" key="4">
    <source>
        <dbReference type="Proteomes" id="UP000298663"/>
    </source>
</evidence>
<feature type="compositionally biased region" description="Basic residues" evidence="1">
    <location>
        <begin position="366"/>
        <end position="375"/>
    </location>
</feature>
<dbReference type="Gene3D" id="3.30.420.610">
    <property type="entry name" value="LOTUS domain-like"/>
    <property type="match status" value="1"/>
</dbReference>
<dbReference type="EMBL" id="AZBU02000004">
    <property type="protein sequence ID" value="TKR83159.1"/>
    <property type="molecule type" value="Genomic_DNA"/>
</dbReference>
<evidence type="ECO:0000256" key="1">
    <source>
        <dbReference type="SAM" id="MobiDB-lite"/>
    </source>
</evidence>
<feature type="domain" description="HTH OST-type" evidence="2">
    <location>
        <begin position="25"/>
        <end position="99"/>
    </location>
</feature>
<reference evidence="3 4" key="2">
    <citation type="journal article" date="2019" name="G3 (Bethesda)">
        <title>Hybrid Assembly of the Genome of the Entomopathogenic Nematode Steinernema carpocapsae Identifies the X-Chromosome.</title>
        <authorList>
            <person name="Serra L."/>
            <person name="Macchietto M."/>
            <person name="Macias-Munoz A."/>
            <person name="McGill C.J."/>
            <person name="Rodriguez I.M."/>
            <person name="Rodriguez B."/>
            <person name="Murad R."/>
            <person name="Mortazavi A."/>
        </authorList>
    </citation>
    <scope>NUCLEOTIDE SEQUENCE [LARGE SCALE GENOMIC DNA]</scope>
    <source>
        <strain evidence="3 4">ALL</strain>
    </source>
</reference>
<keyword evidence="4" id="KW-1185">Reference proteome</keyword>
<accession>A0A4U5NJ11</accession>
<comment type="caution">
    <text evidence="3">The sequence shown here is derived from an EMBL/GenBank/DDBJ whole genome shotgun (WGS) entry which is preliminary data.</text>
</comment>
<feature type="compositionally biased region" description="Polar residues" evidence="1">
    <location>
        <begin position="143"/>
        <end position="174"/>
    </location>
</feature>
<feature type="region of interest" description="Disordered" evidence="1">
    <location>
        <begin position="111"/>
        <end position="287"/>
    </location>
</feature>
<dbReference type="InterPro" id="IPR025605">
    <property type="entry name" value="OST-HTH/LOTUS_dom"/>
</dbReference>
<evidence type="ECO:0000259" key="2">
    <source>
        <dbReference type="PROSITE" id="PS51644"/>
    </source>
</evidence>
<dbReference type="Pfam" id="PF12872">
    <property type="entry name" value="OST-HTH"/>
    <property type="match status" value="1"/>
</dbReference>
<proteinExistence type="predicted"/>
<name>A0A4U5NJ11_STECR</name>
<evidence type="ECO:0000313" key="3">
    <source>
        <dbReference type="EMBL" id="TKR83159.1"/>
    </source>
</evidence>
<feature type="region of interest" description="Disordered" evidence="1">
    <location>
        <begin position="340"/>
        <end position="431"/>
    </location>
</feature>